<keyword evidence="1" id="KW-0694">RNA-binding</keyword>
<evidence type="ECO:0000259" key="3">
    <source>
        <dbReference type="PROSITE" id="PS50102"/>
    </source>
</evidence>
<dbReference type="InterPro" id="IPR000504">
    <property type="entry name" value="RRM_dom"/>
</dbReference>
<evidence type="ECO:0000313" key="5">
    <source>
        <dbReference type="RefSeq" id="XP_015934356.1"/>
    </source>
</evidence>
<organism evidence="4 5">
    <name type="scientific">Arachis duranensis</name>
    <name type="common">Wild peanut</name>
    <dbReference type="NCBI Taxonomy" id="130453"/>
    <lineage>
        <taxon>Eukaryota</taxon>
        <taxon>Viridiplantae</taxon>
        <taxon>Streptophyta</taxon>
        <taxon>Embryophyta</taxon>
        <taxon>Tracheophyta</taxon>
        <taxon>Spermatophyta</taxon>
        <taxon>Magnoliopsida</taxon>
        <taxon>eudicotyledons</taxon>
        <taxon>Gunneridae</taxon>
        <taxon>Pentapetalae</taxon>
        <taxon>rosids</taxon>
        <taxon>fabids</taxon>
        <taxon>Fabales</taxon>
        <taxon>Fabaceae</taxon>
        <taxon>Papilionoideae</taxon>
        <taxon>50 kb inversion clade</taxon>
        <taxon>dalbergioids sensu lato</taxon>
        <taxon>Dalbergieae</taxon>
        <taxon>Pterocarpus clade</taxon>
        <taxon>Arachis</taxon>
    </lineage>
</organism>
<protein>
    <submittedName>
        <fullName evidence="5">Serine/arginine-rich SC35-like splicing factor SCL28</fullName>
    </submittedName>
</protein>
<dbReference type="KEGG" id="adu:107460502"/>
<feature type="domain" description="RRM" evidence="3">
    <location>
        <begin position="19"/>
        <end position="97"/>
    </location>
</feature>
<evidence type="ECO:0000256" key="1">
    <source>
        <dbReference type="PROSITE-ProRule" id="PRU00176"/>
    </source>
</evidence>
<proteinExistence type="predicted"/>
<keyword evidence="4" id="KW-1185">Reference proteome</keyword>
<feature type="region of interest" description="Disordered" evidence="2">
    <location>
        <begin position="106"/>
        <end position="158"/>
    </location>
</feature>
<evidence type="ECO:0000256" key="2">
    <source>
        <dbReference type="SAM" id="MobiDB-lite"/>
    </source>
</evidence>
<accession>A0A6P4BRY6</accession>
<dbReference type="Pfam" id="PF00076">
    <property type="entry name" value="RRM_1"/>
    <property type="match status" value="1"/>
</dbReference>
<dbReference type="SUPFAM" id="SSF54928">
    <property type="entry name" value="RNA-binding domain, RBD"/>
    <property type="match status" value="1"/>
</dbReference>
<sequence length="185" mass="20898">MSEGAVIRAPNWGGSCYATRVFGGGNRTDISKRELFQLFNWTGRINDIYLSRKQKSENIYMIAFVRYTTKGGALKAVAEMNHQRLRGKILFVEEAKYRRMSGTITTSNVRAEGDKRQTATWQPRRKVAESEPEAPENKEREQERDKDPYGKGRTKKVKVAVATENLDGCRGALSGARPKPLTLNL</sequence>
<dbReference type="InterPro" id="IPR012677">
    <property type="entry name" value="Nucleotide-bd_a/b_plait_sf"/>
</dbReference>
<reference evidence="4" key="1">
    <citation type="journal article" date="2016" name="Nat. Genet.">
        <title>The genome sequences of Arachis duranensis and Arachis ipaensis, the diploid ancestors of cultivated peanut.</title>
        <authorList>
            <person name="Bertioli D.J."/>
            <person name="Cannon S.B."/>
            <person name="Froenicke L."/>
            <person name="Huang G."/>
            <person name="Farmer A.D."/>
            <person name="Cannon E.K."/>
            <person name="Liu X."/>
            <person name="Gao D."/>
            <person name="Clevenger J."/>
            <person name="Dash S."/>
            <person name="Ren L."/>
            <person name="Moretzsohn M.C."/>
            <person name="Shirasawa K."/>
            <person name="Huang W."/>
            <person name="Vidigal B."/>
            <person name="Abernathy B."/>
            <person name="Chu Y."/>
            <person name="Niederhuth C.E."/>
            <person name="Umale P."/>
            <person name="Araujo A.C."/>
            <person name="Kozik A."/>
            <person name="Kim K.D."/>
            <person name="Burow M.D."/>
            <person name="Varshney R.K."/>
            <person name="Wang X."/>
            <person name="Zhang X."/>
            <person name="Barkley N."/>
            <person name="Guimaraes P.M."/>
            <person name="Isobe S."/>
            <person name="Guo B."/>
            <person name="Liao B."/>
            <person name="Stalker H.T."/>
            <person name="Schmitz R.J."/>
            <person name="Scheffler B.E."/>
            <person name="Leal-Bertioli S.C."/>
            <person name="Xun X."/>
            <person name="Jackson S.A."/>
            <person name="Michelmore R."/>
            <person name="Ozias-Akins P."/>
        </authorList>
    </citation>
    <scope>NUCLEOTIDE SEQUENCE [LARGE SCALE GENOMIC DNA]</scope>
    <source>
        <strain evidence="4">cv. V14167</strain>
    </source>
</reference>
<dbReference type="CDD" id="cd00590">
    <property type="entry name" value="RRM_SF"/>
    <property type="match status" value="1"/>
</dbReference>
<dbReference type="RefSeq" id="XP_015934356.1">
    <property type="nucleotide sequence ID" value="XM_016078870.1"/>
</dbReference>
<name>A0A6P4BRY6_ARADU</name>
<reference evidence="5" key="2">
    <citation type="submission" date="2025-08" db="UniProtKB">
        <authorList>
            <consortium name="RefSeq"/>
        </authorList>
    </citation>
    <scope>IDENTIFICATION</scope>
    <source>
        <tissue evidence="5">Whole plant</tissue>
    </source>
</reference>
<dbReference type="SMART" id="SM00360">
    <property type="entry name" value="RRM"/>
    <property type="match status" value="1"/>
</dbReference>
<gene>
    <name evidence="5" type="primary">LOC107460502</name>
</gene>
<dbReference type="GO" id="GO:0003723">
    <property type="term" value="F:RNA binding"/>
    <property type="evidence" value="ECO:0007669"/>
    <property type="project" value="UniProtKB-UniRule"/>
</dbReference>
<dbReference type="Proteomes" id="UP000515211">
    <property type="component" value="Chromosome 1"/>
</dbReference>
<dbReference type="OrthoDB" id="1749483at2759"/>
<feature type="compositionally biased region" description="Basic and acidic residues" evidence="2">
    <location>
        <begin position="135"/>
        <end position="150"/>
    </location>
</feature>
<dbReference type="Gene3D" id="3.30.70.330">
    <property type="match status" value="1"/>
</dbReference>
<dbReference type="PROSITE" id="PS50102">
    <property type="entry name" value="RRM"/>
    <property type="match status" value="1"/>
</dbReference>
<dbReference type="AlphaFoldDB" id="A0A6P4BRY6"/>
<evidence type="ECO:0000313" key="4">
    <source>
        <dbReference type="Proteomes" id="UP000515211"/>
    </source>
</evidence>
<dbReference type="InterPro" id="IPR035979">
    <property type="entry name" value="RBD_domain_sf"/>
</dbReference>
<dbReference type="GeneID" id="107460502"/>